<dbReference type="Pfam" id="PF01841">
    <property type="entry name" value="Transglut_core"/>
    <property type="match status" value="1"/>
</dbReference>
<feature type="repeat" description="Cell wall-binding" evidence="2">
    <location>
        <begin position="2316"/>
        <end position="2335"/>
    </location>
</feature>
<protein>
    <recommendedName>
        <fullName evidence="5">Fibronectin type-III domain-containing protein</fullName>
    </recommendedName>
</protein>
<evidence type="ECO:0000256" key="4">
    <source>
        <dbReference type="SAM" id="SignalP"/>
    </source>
</evidence>
<dbReference type="PANTHER" id="PTHR46333:SF2">
    <property type="entry name" value="CYTOKINESIS PROTEIN 3"/>
    <property type="match status" value="1"/>
</dbReference>
<accession>A0A923LAA7</accession>
<feature type="repeat" description="Cell wall-binding" evidence="2">
    <location>
        <begin position="2953"/>
        <end position="2972"/>
    </location>
</feature>
<evidence type="ECO:0000313" key="6">
    <source>
        <dbReference type="EMBL" id="MBC5658696.1"/>
    </source>
</evidence>
<dbReference type="RefSeq" id="WP_186873364.1">
    <property type="nucleotide sequence ID" value="NZ_JACOOR010000002.1"/>
</dbReference>
<feature type="repeat" description="Cell wall-binding" evidence="2">
    <location>
        <begin position="3232"/>
        <end position="3251"/>
    </location>
</feature>
<dbReference type="InterPro" id="IPR036116">
    <property type="entry name" value="FN3_sf"/>
</dbReference>
<feature type="repeat" description="Cell wall-binding" evidence="2">
    <location>
        <begin position="3013"/>
        <end position="3032"/>
    </location>
</feature>
<feature type="repeat" description="Cell wall-binding" evidence="2">
    <location>
        <begin position="3765"/>
        <end position="3784"/>
    </location>
</feature>
<proteinExistence type="predicted"/>
<evidence type="ECO:0000256" key="2">
    <source>
        <dbReference type="PROSITE-ProRule" id="PRU00591"/>
    </source>
</evidence>
<feature type="repeat" description="Cell wall-binding" evidence="2">
    <location>
        <begin position="1134"/>
        <end position="1153"/>
    </location>
</feature>
<keyword evidence="7" id="KW-1185">Reference proteome</keyword>
<dbReference type="EMBL" id="JACOOR010000002">
    <property type="protein sequence ID" value="MBC5658696.1"/>
    <property type="molecule type" value="Genomic_DNA"/>
</dbReference>
<feature type="repeat" description="Cell wall-binding" evidence="2">
    <location>
        <begin position="2143"/>
        <end position="2162"/>
    </location>
</feature>
<dbReference type="InterPro" id="IPR017853">
    <property type="entry name" value="GH"/>
</dbReference>
<dbReference type="GO" id="GO:0005737">
    <property type="term" value="C:cytoplasm"/>
    <property type="evidence" value="ECO:0007669"/>
    <property type="project" value="TreeGrafter"/>
</dbReference>
<feature type="repeat" description="Cell wall-binding" evidence="2">
    <location>
        <begin position="3183"/>
        <end position="3202"/>
    </location>
</feature>
<evidence type="ECO:0000256" key="3">
    <source>
        <dbReference type="SAM" id="MobiDB-lite"/>
    </source>
</evidence>
<evidence type="ECO:0000259" key="5">
    <source>
        <dbReference type="PROSITE" id="PS50853"/>
    </source>
</evidence>
<dbReference type="Gene3D" id="3.10.620.30">
    <property type="match status" value="1"/>
</dbReference>
<dbReference type="InterPro" id="IPR038765">
    <property type="entry name" value="Papain-like_cys_pep_sf"/>
</dbReference>
<feature type="repeat" description="Cell wall-binding" evidence="2">
    <location>
        <begin position="2548"/>
        <end position="2567"/>
    </location>
</feature>
<dbReference type="SUPFAM" id="SSF69360">
    <property type="entry name" value="Cell wall binding repeat"/>
    <property type="match status" value="19"/>
</dbReference>
<dbReference type="SUPFAM" id="SSF51445">
    <property type="entry name" value="(Trans)glycosidases"/>
    <property type="match status" value="1"/>
</dbReference>
<dbReference type="Proteomes" id="UP000649345">
    <property type="component" value="Unassembled WGS sequence"/>
</dbReference>
<dbReference type="PANTHER" id="PTHR46333">
    <property type="entry name" value="CYTOKINESIS PROTEIN 3"/>
    <property type="match status" value="1"/>
</dbReference>
<dbReference type="InterPro" id="IPR052557">
    <property type="entry name" value="CAP/Cytokinesis_protein"/>
</dbReference>
<feature type="repeat" description="Cell wall-binding" evidence="2">
    <location>
        <begin position="2399"/>
        <end position="2418"/>
    </location>
</feature>
<dbReference type="InterPro" id="IPR002931">
    <property type="entry name" value="Transglutaminase-like"/>
</dbReference>
<feature type="compositionally biased region" description="Basic and acidic residues" evidence="3">
    <location>
        <begin position="89"/>
        <end position="105"/>
    </location>
</feature>
<feature type="repeat" description="Cell wall-binding" evidence="2">
    <location>
        <begin position="3401"/>
        <end position="3420"/>
    </location>
</feature>
<keyword evidence="1" id="KW-0677">Repeat</keyword>
<feature type="repeat" description="Cell wall-binding" evidence="2">
    <location>
        <begin position="1973"/>
        <end position="1992"/>
    </location>
</feature>
<name>A0A923LAA7_9FIRM</name>
<dbReference type="Gene3D" id="2.60.40.10">
    <property type="entry name" value="Immunoglobulins"/>
    <property type="match status" value="1"/>
</dbReference>
<dbReference type="Gene3D" id="2.10.270.20">
    <property type="match status" value="1"/>
</dbReference>
<dbReference type="SUPFAM" id="SSF49265">
    <property type="entry name" value="Fibronectin type III"/>
    <property type="match status" value="1"/>
</dbReference>
<dbReference type="InterPro" id="IPR013783">
    <property type="entry name" value="Ig-like_fold"/>
</dbReference>
<feature type="repeat" description="Cell wall-binding" evidence="2">
    <location>
        <begin position="1653"/>
        <end position="1672"/>
    </location>
</feature>
<feature type="repeat" description="Cell wall-binding" evidence="2">
    <location>
        <begin position="2973"/>
        <end position="2992"/>
    </location>
</feature>
<dbReference type="InterPro" id="IPR003961">
    <property type="entry name" value="FN3_dom"/>
</dbReference>
<feature type="repeat" description="Cell wall-binding" evidence="2">
    <location>
        <begin position="3295"/>
        <end position="3314"/>
    </location>
</feature>
<dbReference type="InterPro" id="IPR018337">
    <property type="entry name" value="Cell_wall/Cho-bd_repeat"/>
</dbReference>
<keyword evidence="4" id="KW-0732">Signal</keyword>
<organism evidence="6 7">
    <name type="scientific">Anaerosacchariphilus hominis</name>
    <dbReference type="NCBI Taxonomy" id="2763017"/>
    <lineage>
        <taxon>Bacteria</taxon>
        <taxon>Bacillati</taxon>
        <taxon>Bacillota</taxon>
        <taxon>Clostridia</taxon>
        <taxon>Lachnospirales</taxon>
        <taxon>Lachnospiraceae</taxon>
        <taxon>Anaerosacchariphilus</taxon>
    </lineage>
</organism>
<feature type="repeat" description="Cell wall-binding" evidence="2">
    <location>
        <begin position="1633"/>
        <end position="1652"/>
    </location>
</feature>
<sequence length="4728" mass="539388">MKKRWKAAVSWLLIIAMLGGYGDTALAAGTGYGVPQNPEQQTLTGDDTLTGAADAGEGPAAEESGSAGNETGNAGEAREEQPQGGTDETDGKGGEEKGSPEKSQEEGQEDTELTEAPDGEVQILTDSVEIRNPFDAFREQTDEDFPALYSNETYVDSFGSQIKDELAKEIYAQMVDKYVTRREVGDVGSLNVEKAPTVTGSTQSEVGTNLQSELMNSLNMAAAAFLMDYPSVFWIKTSGLSWRYSLYQDTQNTDEPYYGKVTTLNMTVNATYNIGVSAQMVSDFDQAVEQVKQQIRTAAGDHADRYELVTAIHDYLCDKLSYDTPAANGLGSDAYDYAHVASTVFLGHNGDYKVVCEGYAKAFKVLCDEFDIPCALVIGTGKTNGGSGPHMWNYVRMENGGWYGMDVTWDDSIVSKDYFLSGSETEGAWYGSTFSGEHIESMQILTNAAAPFVYPVLETEGYVHDYQGTVYTDANGESELWISDLDARSHLSSADILKILETCYQGRQFREIHIVRSGDGEAALNQTLEAELLNGLTAYLTKEGMVEFELWDSEKQELTQWRMKGLKGATADVNGTVTVKSGTTPTLAAEVKGVTADELSLYYSSAEVKNIWQTALDASGEEELPLYLYEEGDPQAVTGGSYTRMESDTYGSLGTLYIRDPEKLAGDTVYEISTASYDWMMEEQGNADQVRSDIICAASLDQLLEKMDQLSIQAGDTIQIFCIGETQPTQIPARVFEAIARYGAVLNFRIDGEKENSYYFWTFRGLKQGSRFEDFSMAFSLTAGGNGAADKLLGAGQYLAFTPESSAPDCEKATLLLREEGIASALREGEYQDIWKMTQGELTSTGEQATVSLDGDMLEINSWTAGETYFIGNINSSEGYGWKQVTDAEGGYRMVYIADETGERLRGWQLINGRKCWFDENGYLAQGPTKVDGVWYLFGDYLYGAEDPGDYGLLTGYVNYENVWNYYTDTQGVLQTGWQKIGNEWHYFDSDNHFAEIPSVQEGNWVTLENGKRYYFYYNAYLLTGWQTLEDGRYYLNADGSTYTGWLAYGGYWYYFDQMGALQTGYIEAQENGKTVHYYVSAAGIRVTGWQKLQDGWHYFDPETGKEQQAENIGGFWYQMNGAKYYFGADSWLATGSQYINGHYYYFDSTGKMCTGLQWIAGNPYYYKEDGTQGTGLFTDGGKTYYATAYGVLYRGWQKVDGEWRFFDLDTGAESPCEIQSDYWAYVDGKRSYYFINGVYLATGFQNIEDHLYYFDGTGKLQTGFFRLGANTYYGEPDGENIGQLALGAKTIDGKDYYFGSNYVMYTGWQKLDGAWCYFDTDKEQYGVRKSVTFLGDNWYEADGKRFYFLYDAYLLTGLQNIGGYLYYLDPATGAMVTGEMQIWGNWYCFGADGKMQMNAIVNGYGYNASGVRVTGWQYIENAWRYFDPATGLYQETTALGDNWYQVGTEKYYFLYGSYLATGFQYLNGHTYYFSPQTGALQTGIFRNGTSWMYLGEDGALQYGWITTEKGSYYANGAGVLVSGWQKIDNQWFYFDTETRILDKGASVDDDYFAHDSRGNTYYLYEGYYVTTGWAYIQETWHYFDPSTGIMQTGFIHVGGVGYYLDENGVPLTGWQTYNGETYYCANAYGQVLTGLQYVDGSYYYFGSAGAMQKYWQQIGYNYYYFGADGKMRTGFIEAFGTTYYCYSNGVMATGLQWIEGAYRYFNSYGAMQYGWQTINGNRYYFQKSQKGAMATGLTEIEGDTYYFGPYGNMLTGWQWLNNRYHYFDQADGRELAIRIDVDYWGTVGTHRCYFANGVSPVSGFQYLHGAYYYFDGNCFLQGEGEFSLNGSYYRAKADGKLYLNEFYTDPDSGKTYYYGAGLYRVSGWNAIGSDWYYFDGSGVMQIGRMDIAGIEYYFNTKGQLQLGLFEADGNTYYTGGGWALLSGWQYVNGSWMYFDPATKARRTIQTSGDNWYVVDGKTYYFVNGWYLATGFQVIGGKYYYFDGNGVMQTEGEFSLNGYYYRAKADGSLYWNEFYTDSANGKTYYYGAGVYRVSGWNAVGSDWYYFDASGVMQTGRVDIAGTEYYFNGKGQLQLGLFEADGNTYYTGGGWALLSGWQYVGSQWYYFDPDTKASVAYTMSGNWAEMKGEKYYFVNGWYLATGFQYLNGAWYYFNGNGVLQTGDYVVGQTWYRSNEDGTLYTGEYQKNGKTYYYNNGQRYTGWLTLDGQRYFYNTNGEKRFGKVWMNGVYYYFDPTSGALQTGLIELPEKDSAGNPVYYYTGYYEYLQSGWHKIDGSWYYFAADTKKSVPLVQKENWVTMDGRQYYFINGWTLATGIQVIDGSYYYFDGTGAMTTDREFSSNGYWYRAKADGKLYWNEYYTAEDGTRYYYGAGVYRVSGWQWMENAWHYFDTKGAMATGWKNIGGYYYYFQKDGARLEGYQNIDGSMYYIGSGGYRLTGWQWLSGRYHYFDVATGKEAETKIDADYWATVDGKRCYFANGTSPVSGFQYIHGKYYYFDAQCFLQTGDFSPNGYWYHADDTGVLKWNEFYTDEKGNTYYYNSGLWRVSGWNAIDGSWYYFDNSGVMQKGYTDIAGAKYYLGTDGKLQTGKIIIDGEMKYYSGNGWNLLSGWQYVDNSWCYFSPTNYEKTEVSRNGNWAVMDGKKYYFVNGWYLATGFQYIDGKYYYFNASGEMQTEGEFCPNGYSYRAKKDGSLYWNEFYTDPETGKTCYYGSGVYRVAGWLSLYNGSTTDTYYFNNLGVMSKGVTYIGNTAFLFDMDGKLVRDQVTLQGVTYYANWNGTLRNGLLWENGSYHYYVSGLVQTGMQKIGDNWYYFDTATGQMQIGWVREDGKDYWFASNGVRVSGWQYVDNSWKYFAKETGENLEVKNRGDGWYEMEGDTYYFISNWYLATGFQYINGSYYYFNGTGILQKGSLRVNGYRYQTDENGKVLKNQFYTDAKTGKTYYFGAGLYCISGWQYIDGNWYYFDASGVKKTGIQTINGNKYYLDETGHLRTGFIEAKEGTYYSGNGWELLSGWQNVNNQWYYFDSETKKSVEIQYHGNWAEKDGERYYFIYGWYLATGFQYIDDAWYYFNGSGVLQTGSYAVGQTMYRSDADGKLLTGVYKEAGKEYYYNGGQRITGWLVLDGKKYYYNADGEKQFGKVQIGSVFYYFAPETGELKTGLITTEENGQSVTYYTGWYEYLQSGWHRIDNQWYYFTSDTKESVKLEKSDAEENWITMEGKTYYFINGWTLAVGFQYIDGAYHYFDGNGVMQKGTFCVGNNWYQTDEKGAVLQNQFYIDTATGNRYYYGSGLNRVTGWQYLDGNWYYFDGNGIQQTGITKINGELYYLTEDGVLKTGLIESQDGTYYSGGGWTLLSGWQKIQDQWYYFDAETKKNEELQQNGNWVTKAGEKYYFIYGWYLATGFQWIDGKLYYFDGTGALQTGNYKVGQIWYRSNEDGTLYTGTYKAEDGREYYYNQGQRYTGWLSLEGNKYFYNAAGVKQYGKIWSGGVYYYLNETTGALETGLIIGVNAEGKSVTYYTGGYEYLQSGWHRIQNQWRYFSDDSKEELPVKSLTADGNWVMMEGDTYYFVNDWTLATGWQYLNNKWYYFDGNGILQKGWFTIGASCYYADPEQGGAYTGFKEFGGKNYYFDGYGTMYRGWLTLNSGSKTGTFYFDEKGELCTGVTQIGATYYLFDTEGKLVTTQTVIGGVTYYATVYGTLRSGLNWENGGYYYYLSGLRKTGLQEIGGNYYYFDAATGLMKTGWVTVEQDGESRTWWFAGNGVRVTSWQWIDNEMYYFNQNGVLQKGWFNVGASHCYADPATGILAYGLQKIGEDTYYFNRNGIALEGFVYVDGWRYFKNYKMQTGIVPVGELFYFFDKNGIRQTGLVTVEENGQEAEYYLDRNGIVQRGWFYTNGGWNYYSWETGKKTAAEKIPASELKEDLSSYCQWYRVTENGKESWYCVYANSYALTGLVTLGNYRYYFDNHGALYKGRFEVDGTSWYADEATGSIPVAGVFYTDENGDIYFYNTYGQMAKGWVYYNGKSYYFNQVNGAAYRSGWYYVDNVLYLFSPLGSVVTQPILTGLYNINYKTMELTWNAYDGADQYCIEYSELPDFSEAKAVYYDKDTVKTQIEDLKENTVYYVRIRYQMTGTVLHSEDGKDAVGENLYSDWSQAYSIQSQGKTAPYYGAAALNRCDVVTVENGSVEEGSEQNSSTSYGIQMRINISGMLNSDDDQYYIVHLDTYNGGIVDNQALYSFSKEDGVKSEDKRSYVYDITMPVDNTNESIMNKYAVAVKWGGYYSLISAGSFVSNPGYVAENQSPYFMPASKKGIQSSQWAQDSGTKNVTMNLLMSSVLKYGNIPYEYKGKTYYFTDLADQIATVKEYNRGDEGNKIQVTMILLLDYRSSTEDMIHPAARNRGAAPYYMFDTTSQAAQEKLEAVFSYLGEVFGRKDCFVSNWILGNEVNSCNAWNYKGGLDDYSYIRGYANAFRTLYYAVKKSCASSRVFISLDNAWNWAVAGYSGKYILDNFAYYIWVENPNVEWNVAFHPYSQPMTRVDYWNDGSNTTNSYDTRTISMQNISVLTSYMAYMENIYEKPSGSIRVILSEQGWSAGGGEWNQAFAIALGYYIAEFNDRIDAYIIRAEIDDWSEVYWNNLYLGLKDLNENKRMAYYVYKYMDTPRVSNPDGSSIDYALKDYNASSIGFSSDANRQRFIDTQNLLQNWNWAAWVAGYDESKLNKMPYAYSELNP</sequence>
<feature type="chain" id="PRO_5037870163" description="Fibronectin type-III domain-containing protein" evidence="4">
    <location>
        <begin position="28"/>
        <end position="4728"/>
    </location>
</feature>
<dbReference type="PROSITE" id="PS50853">
    <property type="entry name" value="FN3"/>
    <property type="match status" value="1"/>
</dbReference>
<feature type="repeat" description="Cell wall-binding" evidence="2">
    <location>
        <begin position="1043"/>
        <end position="1062"/>
    </location>
</feature>
<feature type="domain" description="Fibronectin type-III" evidence="5">
    <location>
        <begin position="4056"/>
        <end position="4162"/>
    </location>
</feature>
<feature type="signal peptide" evidence="4">
    <location>
        <begin position="1"/>
        <end position="27"/>
    </location>
</feature>
<dbReference type="SMART" id="SM00460">
    <property type="entry name" value="TGc"/>
    <property type="match status" value="1"/>
</dbReference>
<feature type="region of interest" description="Disordered" evidence="3">
    <location>
        <begin position="32"/>
        <end position="122"/>
    </location>
</feature>
<feature type="repeat" description="Cell wall-binding" evidence="2">
    <location>
        <begin position="2655"/>
        <end position="2674"/>
    </location>
</feature>
<feature type="repeat" description="Cell wall-binding" evidence="2">
    <location>
        <begin position="2097"/>
        <end position="2116"/>
    </location>
</feature>
<feature type="repeat" description="Cell wall-binding" evidence="2">
    <location>
        <begin position="2802"/>
        <end position="2821"/>
    </location>
</feature>
<feature type="repeat" description="Cell wall-binding" evidence="2">
    <location>
        <begin position="1522"/>
        <end position="1541"/>
    </location>
</feature>
<feature type="compositionally biased region" description="Acidic residues" evidence="3">
    <location>
        <begin position="106"/>
        <end position="118"/>
    </location>
</feature>
<feature type="repeat" description="Cell wall-binding" evidence="2">
    <location>
        <begin position="3059"/>
        <end position="3078"/>
    </location>
</feature>
<dbReference type="Gene3D" id="2.10.270.10">
    <property type="entry name" value="Cholin Binding"/>
    <property type="match status" value="41"/>
</dbReference>
<dbReference type="InterPro" id="IPR043780">
    <property type="entry name" value="DUF5722"/>
</dbReference>
<feature type="repeat" description="Cell wall-binding" evidence="2">
    <location>
        <begin position="2037"/>
        <end position="2056"/>
    </location>
</feature>
<feature type="repeat" description="Cell wall-binding" evidence="2">
    <location>
        <begin position="1866"/>
        <end position="1885"/>
    </location>
</feature>
<feature type="compositionally biased region" description="Low complexity" evidence="3">
    <location>
        <begin position="50"/>
        <end position="73"/>
    </location>
</feature>
<feature type="compositionally biased region" description="Polar residues" evidence="3">
    <location>
        <begin position="37"/>
        <end position="47"/>
    </location>
</feature>
<dbReference type="SUPFAM" id="SSF54001">
    <property type="entry name" value="Cysteine proteinases"/>
    <property type="match status" value="1"/>
</dbReference>
<dbReference type="Pfam" id="PF18989">
    <property type="entry name" value="DUF5722"/>
    <property type="match status" value="1"/>
</dbReference>
<evidence type="ECO:0000256" key="1">
    <source>
        <dbReference type="ARBA" id="ARBA00022737"/>
    </source>
</evidence>
<gene>
    <name evidence="6" type="ORF">H8S44_02765</name>
</gene>
<feature type="repeat" description="Cell wall-binding" evidence="2">
    <location>
        <begin position="2890"/>
        <end position="2909"/>
    </location>
</feature>
<comment type="caution">
    <text evidence="6">The sequence shown here is derived from an EMBL/GenBank/DDBJ whole genome shotgun (WGS) entry which is preliminary data.</text>
</comment>
<feature type="repeat" description="Cell wall-binding" evidence="2">
    <location>
        <begin position="3576"/>
        <end position="3595"/>
    </location>
</feature>
<reference evidence="6" key="1">
    <citation type="submission" date="2020-08" db="EMBL/GenBank/DDBJ databases">
        <title>Genome public.</title>
        <authorList>
            <person name="Liu C."/>
            <person name="Sun Q."/>
        </authorList>
    </citation>
    <scope>NUCLEOTIDE SEQUENCE</scope>
    <source>
        <strain evidence="6">NSJ-68</strain>
    </source>
</reference>
<dbReference type="PROSITE" id="PS51170">
    <property type="entry name" value="CW"/>
    <property type="match status" value="29"/>
</dbReference>
<evidence type="ECO:0000313" key="7">
    <source>
        <dbReference type="Proteomes" id="UP000649345"/>
    </source>
</evidence>
<feature type="repeat" description="Cell wall-binding" evidence="2">
    <location>
        <begin position="2270"/>
        <end position="2289"/>
    </location>
</feature>
<dbReference type="Pfam" id="PF19127">
    <property type="entry name" value="Choline_bind_3"/>
    <property type="match status" value="10"/>
</dbReference>
<feature type="repeat" description="Cell wall-binding" evidence="2">
    <location>
        <begin position="3355"/>
        <end position="3374"/>
    </location>
</feature>
<feature type="repeat" description="Cell wall-binding" evidence="2">
    <location>
        <begin position="975"/>
        <end position="994"/>
    </location>
</feature>
<dbReference type="Pfam" id="PF01473">
    <property type="entry name" value="Choline_bind_1"/>
    <property type="match status" value="27"/>
</dbReference>